<dbReference type="AlphaFoldDB" id="C0EQS9"/>
<proteinExistence type="predicted"/>
<name>C0EQS9_NEIFL</name>
<protein>
    <submittedName>
        <fullName evidence="1">Uncharacterized protein</fullName>
    </submittedName>
</protein>
<dbReference type="RefSeq" id="WP_003682188.1">
    <property type="nucleotide sequence ID" value="NZ_ACEN01000102.1"/>
</dbReference>
<comment type="caution">
    <text evidence="1">The sequence shown here is derived from an EMBL/GenBank/DDBJ whole genome shotgun (WGS) entry which is preliminary data.</text>
</comment>
<dbReference type="GeneID" id="49972349"/>
<sequence>MKKTIILAVPYMYGLDQCIEKNLRFLGFDVINLCYDDRDSYYPNLNLK</sequence>
<dbReference type="EMBL" id="ACEN01000102">
    <property type="protein sequence ID" value="EEG32621.1"/>
    <property type="molecule type" value="Genomic_DNA"/>
</dbReference>
<organism evidence="1 2">
    <name type="scientific">Neisseria flavescens NRL30031/H210</name>
    <dbReference type="NCBI Taxonomy" id="546264"/>
    <lineage>
        <taxon>Bacteria</taxon>
        <taxon>Pseudomonadati</taxon>
        <taxon>Pseudomonadota</taxon>
        <taxon>Betaproteobacteria</taxon>
        <taxon>Neisseriales</taxon>
        <taxon>Neisseriaceae</taxon>
        <taxon>Neisseria</taxon>
    </lineage>
</organism>
<keyword evidence="2" id="KW-1185">Reference proteome</keyword>
<gene>
    <name evidence="1" type="ORF">NEIFLAOT_02323</name>
</gene>
<evidence type="ECO:0000313" key="1">
    <source>
        <dbReference type="EMBL" id="EEG32621.1"/>
    </source>
</evidence>
<evidence type="ECO:0000313" key="2">
    <source>
        <dbReference type="Proteomes" id="UP000004457"/>
    </source>
</evidence>
<dbReference type="Proteomes" id="UP000004457">
    <property type="component" value="Unassembled WGS sequence"/>
</dbReference>
<accession>C0EQS9</accession>
<reference evidence="1 2" key="1">
    <citation type="submission" date="2009-01" db="EMBL/GenBank/DDBJ databases">
        <authorList>
            <person name="Fulton L."/>
            <person name="Clifton S."/>
            <person name="Chinwalla A.T."/>
            <person name="Mitreva M."/>
            <person name="Sodergren E."/>
            <person name="Weinstock G."/>
            <person name="Clifton S."/>
            <person name="Dooling D.J."/>
            <person name="Fulton B."/>
            <person name="Minx P."/>
            <person name="Pepin K.H."/>
            <person name="Johnson M."/>
            <person name="Bhonagiri V."/>
            <person name="Nash W.E."/>
            <person name="Mardis E.R."/>
            <person name="Wilson R.K."/>
        </authorList>
    </citation>
    <scope>NUCLEOTIDE SEQUENCE [LARGE SCALE GENOMIC DNA]</scope>
    <source>
        <strain evidence="1 2">NRL30031/H210</strain>
    </source>
</reference>